<organism evidence="2 3">
    <name type="scientific">Tritrichomonas foetus</name>
    <dbReference type="NCBI Taxonomy" id="1144522"/>
    <lineage>
        <taxon>Eukaryota</taxon>
        <taxon>Metamonada</taxon>
        <taxon>Parabasalia</taxon>
        <taxon>Tritrichomonadida</taxon>
        <taxon>Tritrichomonadidae</taxon>
        <taxon>Tritrichomonas</taxon>
    </lineage>
</organism>
<dbReference type="InterPro" id="IPR001806">
    <property type="entry name" value="Small_GTPase"/>
</dbReference>
<dbReference type="SMART" id="SM00173">
    <property type="entry name" value="RAS"/>
    <property type="match status" value="1"/>
</dbReference>
<dbReference type="SMART" id="SM00175">
    <property type="entry name" value="RAB"/>
    <property type="match status" value="1"/>
</dbReference>
<gene>
    <name evidence="2" type="ORF">TRFO_41625</name>
</gene>
<reference evidence="2" key="1">
    <citation type="submission" date="2016-10" db="EMBL/GenBank/DDBJ databases">
        <authorList>
            <person name="Benchimol M."/>
            <person name="Almeida L.G."/>
            <person name="Vasconcelos A.T."/>
            <person name="Perreira-Neves A."/>
            <person name="Rosa I.A."/>
            <person name="Tasca T."/>
            <person name="Bogo M.R."/>
            <person name="de Souza W."/>
        </authorList>
    </citation>
    <scope>NUCLEOTIDE SEQUENCE [LARGE SCALE GENOMIC DNA]</scope>
    <source>
        <strain evidence="2">K</strain>
    </source>
</reference>
<dbReference type="Gene3D" id="3.40.50.300">
    <property type="entry name" value="P-loop containing nucleotide triphosphate hydrolases"/>
    <property type="match status" value="1"/>
</dbReference>
<name>A0A1J4L0T2_9EUKA</name>
<dbReference type="SMART" id="SM00174">
    <property type="entry name" value="RHO"/>
    <property type="match status" value="1"/>
</dbReference>
<dbReference type="PROSITE" id="PS51421">
    <property type="entry name" value="RAS"/>
    <property type="match status" value="1"/>
</dbReference>
<dbReference type="OrthoDB" id="10261783at2759"/>
<dbReference type="FunFam" id="3.40.50.300:FF:002456">
    <property type="entry name" value="Small GTP-binding protein, putative"/>
    <property type="match status" value="1"/>
</dbReference>
<dbReference type="InterPro" id="IPR005225">
    <property type="entry name" value="Small_GTP-bd"/>
</dbReference>
<accession>A0A1J4L0T2</accession>
<dbReference type="SUPFAM" id="SSF52540">
    <property type="entry name" value="P-loop containing nucleoside triphosphate hydrolases"/>
    <property type="match status" value="1"/>
</dbReference>
<evidence type="ECO:0000256" key="1">
    <source>
        <dbReference type="ARBA" id="ARBA00022741"/>
    </source>
</evidence>
<dbReference type="GO" id="GO:0005525">
    <property type="term" value="F:GTP binding"/>
    <property type="evidence" value="ECO:0007669"/>
    <property type="project" value="InterPro"/>
</dbReference>
<dbReference type="CDD" id="cd00154">
    <property type="entry name" value="Rab"/>
    <property type="match status" value="1"/>
</dbReference>
<dbReference type="GeneID" id="94848594"/>
<dbReference type="Pfam" id="PF00071">
    <property type="entry name" value="Ras"/>
    <property type="match status" value="1"/>
</dbReference>
<dbReference type="VEuPathDB" id="TrichDB:TRFO_41625"/>
<dbReference type="PROSITE" id="PS51419">
    <property type="entry name" value="RAB"/>
    <property type="match status" value="1"/>
</dbReference>
<dbReference type="PRINTS" id="PR00449">
    <property type="entry name" value="RASTRNSFRMNG"/>
</dbReference>
<evidence type="ECO:0000313" key="3">
    <source>
        <dbReference type="Proteomes" id="UP000179807"/>
    </source>
</evidence>
<protein>
    <submittedName>
        <fullName evidence="2">Small GTP-binding protein</fullName>
    </submittedName>
</protein>
<dbReference type="PANTHER" id="PTHR47978">
    <property type="match status" value="1"/>
</dbReference>
<keyword evidence="1" id="KW-0547">Nucleotide-binding</keyword>
<dbReference type="InterPro" id="IPR027417">
    <property type="entry name" value="P-loop_NTPase"/>
</dbReference>
<evidence type="ECO:0000313" key="2">
    <source>
        <dbReference type="EMBL" id="OHT16696.1"/>
    </source>
</evidence>
<dbReference type="AlphaFoldDB" id="A0A1J4L0T2"/>
<dbReference type="Proteomes" id="UP000179807">
    <property type="component" value="Unassembled WGS sequence"/>
</dbReference>
<proteinExistence type="predicted"/>
<sequence>MQPQVPRIVMIGDTLVGKTSLVYRLCKNTWNENQRPTVSTAFYTLKGDESQDQQSVQIWDTAGAERYRALNSVYYHNAMGGILVFDLTRRQSFESLDGWVDEFLGLAQPGAILVIVGNKLDKLTNEDPEEVKPEEAERWAREHHFEYFSTSAQDGTNVQELANYLLNTTPQRTIANFPSTIDISDENAKKKEEKKGCCGK</sequence>
<comment type="caution">
    <text evidence="2">The sequence shown here is derived from an EMBL/GenBank/DDBJ whole genome shotgun (WGS) entry which is preliminary data.</text>
</comment>
<dbReference type="EMBL" id="MLAK01000079">
    <property type="protein sequence ID" value="OHT16696.1"/>
    <property type="molecule type" value="Genomic_DNA"/>
</dbReference>
<dbReference type="NCBIfam" id="TIGR00231">
    <property type="entry name" value="small_GTP"/>
    <property type="match status" value="1"/>
</dbReference>
<keyword evidence="3" id="KW-1185">Reference proteome</keyword>
<dbReference type="RefSeq" id="XP_068369832.1">
    <property type="nucleotide sequence ID" value="XM_068513890.1"/>
</dbReference>
<dbReference type="GO" id="GO:0003924">
    <property type="term" value="F:GTPase activity"/>
    <property type="evidence" value="ECO:0007669"/>
    <property type="project" value="InterPro"/>
</dbReference>